<dbReference type="RefSeq" id="WP_054773144.1">
    <property type="nucleotide sequence ID" value="NZ_AP019782.1"/>
</dbReference>
<accession>A0A8D4VTM7</accession>
<dbReference type="PANTHER" id="PTHR33371:SF4">
    <property type="entry name" value="INTERMEMBRANE PHOSPHOLIPID TRANSPORT SYSTEM BINDING PROTEIN MLAD"/>
    <property type="match status" value="1"/>
</dbReference>
<dbReference type="EMBL" id="AP019782">
    <property type="protein sequence ID" value="BBL72304.1"/>
    <property type="molecule type" value="Genomic_DNA"/>
</dbReference>
<gene>
    <name evidence="3" type="ORF">MoryE10_29100</name>
</gene>
<protein>
    <submittedName>
        <fullName evidence="3">Paraquat-inducible protein B</fullName>
    </submittedName>
</protein>
<evidence type="ECO:0000259" key="2">
    <source>
        <dbReference type="Pfam" id="PF02470"/>
    </source>
</evidence>
<dbReference type="Pfam" id="PF02470">
    <property type="entry name" value="MlaD"/>
    <property type="match status" value="1"/>
</dbReference>
<name>A0A8D4VTM7_9GAMM</name>
<dbReference type="AlphaFoldDB" id="A0A8D4VTM7"/>
<evidence type="ECO:0000313" key="3">
    <source>
        <dbReference type="EMBL" id="BBL72304.1"/>
    </source>
</evidence>
<feature type="transmembrane region" description="Helical" evidence="1">
    <location>
        <begin position="6"/>
        <end position="29"/>
    </location>
</feature>
<dbReference type="PANTHER" id="PTHR33371">
    <property type="entry name" value="INTERMEMBRANE PHOSPHOLIPID TRANSPORT SYSTEM BINDING PROTEIN MLAD-RELATED"/>
    <property type="match status" value="1"/>
</dbReference>
<keyword evidence="1" id="KW-0472">Membrane</keyword>
<dbReference type="KEGG" id="moz:MoryE10_29100"/>
<feature type="domain" description="Mce/MlaD" evidence="2">
    <location>
        <begin position="38"/>
        <end position="136"/>
    </location>
</feature>
<reference evidence="3" key="1">
    <citation type="submission" date="2019-06" db="EMBL/GenBank/DDBJ databases">
        <title>Complete genome sequence of Methylogaea oryzae strain JCM16910.</title>
        <authorList>
            <person name="Asakawa S."/>
        </authorList>
    </citation>
    <scope>NUCLEOTIDE SEQUENCE</scope>
    <source>
        <strain evidence="3">E10</strain>
    </source>
</reference>
<dbReference type="InterPro" id="IPR003399">
    <property type="entry name" value="Mce/MlaD"/>
</dbReference>
<dbReference type="InterPro" id="IPR052336">
    <property type="entry name" value="MlaD_Phospholipid_Transporter"/>
</dbReference>
<keyword evidence="1" id="KW-0812">Transmembrane</keyword>
<keyword evidence="1" id="KW-1133">Transmembrane helix</keyword>
<dbReference type="Proteomes" id="UP000824988">
    <property type="component" value="Chromosome"/>
</dbReference>
<evidence type="ECO:0000256" key="1">
    <source>
        <dbReference type="SAM" id="Phobius"/>
    </source>
</evidence>
<proteinExistence type="predicted"/>
<sequence length="325" mass="35340">MSKQVSPVLIGAFVLGAVAVLVLGVLVFGGQQWFAPRNRVIVYFDSSVNGLSIGAPVKLKGVTIGKVSDVLVEYDKANNKVLTPVVMEVDLDRVTDVGRSGRHREVSDVQSLIQRGLRAQLQMGSFVTGQLYVDVNFYPNTTASLVGHAEDGLPEIPAIRSSQEEIQQTIEEAVREVRKLPIADLFNALLLTTQQLQRLTSSSELTTTLQSLNGTLQDTQRLVNHVDARLGPLSDHAQETMADTRVVAKQLSERLPGILQSLEQTLASAQHSMASLEHLSGRNAPLENSLTELSAAARSLRGLAEYLERNPNALLYGKDLRSGAR</sequence>
<evidence type="ECO:0000313" key="4">
    <source>
        <dbReference type="Proteomes" id="UP000824988"/>
    </source>
</evidence>
<keyword evidence="4" id="KW-1185">Reference proteome</keyword>
<organism evidence="3 4">
    <name type="scientific">Methylogaea oryzae</name>
    <dbReference type="NCBI Taxonomy" id="1295382"/>
    <lineage>
        <taxon>Bacteria</taxon>
        <taxon>Pseudomonadati</taxon>
        <taxon>Pseudomonadota</taxon>
        <taxon>Gammaproteobacteria</taxon>
        <taxon>Methylococcales</taxon>
        <taxon>Methylococcaceae</taxon>
        <taxon>Methylogaea</taxon>
    </lineage>
</organism>